<dbReference type="GO" id="GO:0005737">
    <property type="term" value="C:cytoplasm"/>
    <property type="evidence" value="ECO:0007669"/>
    <property type="project" value="UniProtKB-UniRule"/>
</dbReference>
<dbReference type="Gene3D" id="3.40.190.10">
    <property type="entry name" value="Periplasmic binding protein-like II"/>
    <property type="match status" value="2"/>
</dbReference>
<keyword evidence="6 8" id="KW-0627">Porphyrin biosynthesis</keyword>
<dbReference type="InterPro" id="IPR022418">
    <property type="entry name" value="Porphobilinogen_deaminase_C"/>
</dbReference>
<evidence type="ECO:0000259" key="9">
    <source>
        <dbReference type="Pfam" id="PF01379"/>
    </source>
</evidence>
<evidence type="ECO:0000313" key="11">
    <source>
        <dbReference type="EMBL" id="ADL07101.1"/>
    </source>
</evidence>
<feature type="domain" description="Porphobilinogen deaminase N-terminal" evidence="9">
    <location>
        <begin position="8"/>
        <end position="212"/>
    </location>
</feature>
<dbReference type="GO" id="GO:0004418">
    <property type="term" value="F:hydroxymethylbilane synthase activity"/>
    <property type="evidence" value="ECO:0007669"/>
    <property type="project" value="UniProtKB-UniRule"/>
</dbReference>
<dbReference type="InterPro" id="IPR036803">
    <property type="entry name" value="Porphobilinogen_deaminase_C_sf"/>
</dbReference>
<comment type="similarity">
    <text evidence="3 8">Belongs to the HMBS family.</text>
</comment>
<dbReference type="SUPFAM" id="SSF54782">
    <property type="entry name" value="Porphobilinogen deaminase (hydroxymethylbilane synthase), C-terminal domain"/>
    <property type="match status" value="1"/>
</dbReference>
<dbReference type="FunFam" id="3.40.190.10:FF:000005">
    <property type="entry name" value="Porphobilinogen deaminase"/>
    <property type="match status" value="1"/>
</dbReference>
<dbReference type="PANTHER" id="PTHR11557">
    <property type="entry name" value="PORPHOBILINOGEN DEAMINASE"/>
    <property type="match status" value="1"/>
</dbReference>
<dbReference type="Pfam" id="PF03900">
    <property type="entry name" value="Porphobil_deamC"/>
    <property type="match status" value="1"/>
</dbReference>
<gene>
    <name evidence="8" type="primary">hemC</name>
    <name evidence="11" type="ordered locus">Toce_0320</name>
</gene>
<dbReference type="PRINTS" id="PR00151">
    <property type="entry name" value="PORPHBDMNASE"/>
</dbReference>
<dbReference type="InterPro" id="IPR022417">
    <property type="entry name" value="Porphobilin_deaminase_N"/>
</dbReference>
<comment type="cofactor">
    <cofactor evidence="8">
        <name>dipyrromethane</name>
        <dbReference type="ChEBI" id="CHEBI:60342"/>
    </cofactor>
    <text evidence="8">Binds 1 dipyrromethane group covalently.</text>
</comment>
<feature type="modified residue" description="S-(dipyrrolylmethanemethyl)cysteine" evidence="8">
    <location>
        <position position="243"/>
    </location>
</feature>
<dbReference type="InterPro" id="IPR022419">
    <property type="entry name" value="Porphobilin_deaminase_cofac_BS"/>
</dbReference>
<comment type="function">
    <text evidence="1 8">Tetrapolymerization of the monopyrrole PBG into the hydroxymethylbilane pre-uroporphyrinogen in several discrete steps.</text>
</comment>
<comment type="catalytic activity">
    <reaction evidence="7 8">
        <text>4 porphobilinogen + H2O = hydroxymethylbilane + 4 NH4(+)</text>
        <dbReference type="Rhea" id="RHEA:13185"/>
        <dbReference type="ChEBI" id="CHEBI:15377"/>
        <dbReference type="ChEBI" id="CHEBI:28938"/>
        <dbReference type="ChEBI" id="CHEBI:57845"/>
        <dbReference type="ChEBI" id="CHEBI:58126"/>
        <dbReference type="EC" id="2.5.1.61"/>
    </reaction>
</comment>
<dbReference type="NCBIfam" id="TIGR00212">
    <property type="entry name" value="hemC"/>
    <property type="match status" value="1"/>
</dbReference>
<evidence type="ECO:0000259" key="10">
    <source>
        <dbReference type="Pfam" id="PF03900"/>
    </source>
</evidence>
<evidence type="ECO:0000256" key="1">
    <source>
        <dbReference type="ARBA" id="ARBA00002869"/>
    </source>
</evidence>
<dbReference type="EC" id="2.5.1.61" evidence="8"/>
<comment type="miscellaneous">
    <text evidence="8">The porphobilinogen subunits are added to the dipyrromethane group.</text>
</comment>
<dbReference type="STRING" id="555079.Toce_0320"/>
<protein>
    <recommendedName>
        <fullName evidence="8">Porphobilinogen deaminase</fullName>
        <shortName evidence="8">PBG</shortName>
        <ecNumber evidence="8">2.5.1.61</ecNumber>
    </recommendedName>
    <alternativeName>
        <fullName evidence="8">Hydroxymethylbilane synthase</fullName>
        <shortName evidence="8">HMBS</shortName>
    </alternativeName>
    <alternativeName>
        <fullName evidence="8">Pre-uroporphyrinogen synthase</fullName>
    </alternativeName>
</protein>
<dbReference type="HAMAP" id="MF_00260">
    <property type="entry name" value="Porphobil_deam"/>
    <property type="match status" value="1"/>
</dbReference>
<evidence type="ECO:0000256" key="3">
    <source>
        <dbReference type="ARBA" id="ARBA00005638"/>
    </source>
</evidence>
<keyword evidence="12" id="KW-1185">Reference proteome</keyword>
<dbReference type="HOGENOM" id="CLU_019704_0_2_9"/>
<dbReference type="EMBL" id="CP002131">
    <property type="protein sequence ID" value="ADL07101.1"/>
    <property type="molecule type" value="Genomic_DNA"/>
</dbReference>
<comment type="pathway">
    <text evidence="2 8">Porphyrin-containing compound metabolism; protoporphyrin-IX biosynthesis; coproporphyrinogen-III from 5-aminolevulinate: step 2/4.</text>
</comment>
<dbReference type="PROSITE" id="PS00533">
    <property type="entry name" value="PORPHOBILINOGEN_DEAM"/>
    <property type="match status" value="1"/>
</dbReference>
<dbReference type="UniPathway" id="UPA00251">
    <property type="reaction ID" value="UER00319"/>
</dbReference>
<evidence type="ECO:0000256" key="8">
    <source>
        <dbReference type="HAMAP-Rule" id="MF_00260"/>
    </source>
</evidence>
<dbReference type="eggNOG" id="COG0181">
    <property type="taxonomic scope" value="Bacteria"/>
</dbReference>
<evidence type="ECO:0000256" key="5">
    <source>
        <dbReference type="ARBA" id="ARBA00022679"/>
    </source>
</evidence>
<dbReference type="GO" id="GO:0006782">
    <property type="term" value="P:protoporphyrinogen IX biosynthetic process"/>
    <property type="evidence" value="ECO:0007669"/>
    <property type="project" value="UniProtKB-UniRule"/>
</dbReference>
<accession>D9S0T7</accession>
<keyword evidence="5 8" id="KW-0808">Transferase</keyword>
<evidence type="ECO:0000256" key="6">
    <source>
        <dbReference type="ARBA" id="ARBA00023244"/>
    </source>
</evidence>
<dbReference type="FunFam" id="3.40.190.10:FF:000004">
    <property type="entry name" value="Porphobilinogen deaminase"/>
    <property type="match status" value="1"/>
</dbReference>
<dbReference type="PIRSF" id="PIRSF001438">
    <property type="entry name" value="4pyrrol_synth_OHMeBilane_synth"/>
    <property type="match status" value="1"/>
</dbReference>
<comment type="subunit">
    <text evidence="4 8">Monomer.</text>
</comment>
<dbReference type="KEGG" id="toc:Toce_0320"/>
<reference evidence="11 12" key="1">
    <citation type="journal article" date="2010" name="Stand. Genomic Sci.">
        <title>Complete genome sequence of Thermosediminibacter oceani type strain (JW/IW-1228P).</title>
        <authorList>
            <person name="Pitluck S."/>
            <person name="Yasawong M."/>
            <person name="Munk C."/>
            <person name="Nolan M."/>
            <person name="Lapidus A."/>
            <person name="Lucas S."/>
            <person name="Glavina Del Rio T."/>
            <person name="Tice H."/>
            <person name="Cheng J.F."/>
            <person name="Bruce D."/>
            <person name="Detter C."/>
            <person name="Tapia R."/>
            <person name="Han C."/>
            <person name="Goodwin L."/>
            <person name="Liolios K."/>
            <person name="Ivanova N."/>
            <person name="Mavromatis K."/>
            <person name="Mikhailova N."/>
            <person name="Pati A."/>
            <person name="Chen A."/>
            <person name="Palaniappan K."/>
            <person name="Land M."/>
            <person name="Hauser L."/>
            <person name="Chang Y.J."/>
            <person name="Jeffries C.D."/>
            <person name="Rohde M."/>
            <person name="Spring S."/>
            <person name="Sikorski J."/>
            <person name="Goker M."/>
            <person name="Woyke T."/>
            <person name="Bristow J."/>
            <person name="Eisen J.A."/>
            <person name="Markowitz V."/>
            <person name="Hugenholtz P."/>
            <person name="Kyrpides N.C."/>
            <person name="Klenk H.P."/>
        </authorList>
    </citation>
    <scope>NUCLEOTIDE SEQUENCE [LARGE SCALE GENOMIC DNA]</scope>
    <source>
        <strain evidence="12">ATCC BAA-1034 / DSM 16646 / JW/IW-1228P</strain>
    </source>
</reference>
<evidence type="ECO:0000256" key="7">
    <source>
        <dbReference type="ARBA" id="ARBA00048169"/>
    </source>
</evidence>
<dbReference type="AlphaFoldDB" id="D9S0T7"/>
<sequence length="299" mass="32522">MIPTGRIVRVGSRESRLALVQTEIVIRLLKDRRPELEFEVVKIKTQGDKLLDVNLSDAGGKGVFVKEIEEALLAGSIDLAVHSMKDVPYELPEGLCIAAVTEREDPRDVLISRDKRRLLNLRPGARIGTSSLRRSVQLKALRPDLDIVPVRGNVPTRIRKMDDLELDGLVLAAAGIKRLGLEELIAEYFPPEVIVPAVGQGALAVEARKDDDILELAGLVSHKATEVAVRAERSFMRALGGSCRVPLGAFARVEGTVVTLVGMVEKNGSVCKGTMSGKLKEAEEIGLRLAERLGDSSDR</sequence>
<proteinExistence type="inferred from homology"/>
<organism evidence="11 12">
    <name type="scientific">Thermosediminibacter oceani (strain ATCC BAA-1034 / DSM 16646 / JW/IW-1228P)</name>
    <dbReference type="NCBI Taxonomy" id="555079"/>
    <lineage>
        <taxon>Bacteria</taxon>
        <taxon>Bacillati</taxon>
        <taxon>Bacillota</taxon>
        <taxon>Clostridia</taxon>
        <taxon>Thermosediminibacterales</taxon>
        <taxon>Thermosediminibacteraceae</taxon>
        <taxon>Thermosediminibacter</taxon>
    </lineage>
</organism>
<evidence type="ECO:0000256" key="4">
    <source>
        <dbReference type="ARBA" id="ARBA00011245"/>
    </source>
</evidence>
<dbReference type="Pfam" id="PF01379">
    <property type="entry name" value="Porphobil_deam"/>
    <property type="match status" value="1"/>
</dbReference>
<dbReference type="PANTHER" id="PTHR11557:SF0">
    <property type="entry name" value="PORPHOBILINOGEN DEAMINASE"/>
    <property type="match status" value="1"/>
</dbReference>
<dbReference type="Gene3D" id="3.30.160.40">
    <property type="entry name" value="Porphobilinogen deaminase, C-terminal domain"/>
    <property type="match status" value="1"/>
</dbReference>
<evidence type="ECO:0000313" key="12">
    <source>
        <dbReference type="Proteomes" id="UP000000272"/>
    </source>
</evidence>
<name>D9S0T7_THEOJ</name>
<dbReference type="Proteomes" id="UP000000272">
    <property type="component" value="Chromosome"/>
</dbReference>
<dbReference type="InterPro" id="IPR000860">
    <property type="entry name" value="HemC"/>
</dbReference>
<feature type="domain" description="Porphobilinogen deaminase C-terminal" evidence="10">
    <location>
        <begin position="228"/>
        <end position="293"/>
    </location>
</feature>
<dbReference type="SUPFAM" id="SSF53850">
    <property type="entry name" value="Periplasmic binding protein-like II"/>
    <property type="match status" value="1"/>
</dbReference>
<evidence type="ECO:0000256" key="2">
    <source>
        <dbReference type="ARBA" id="ARBA00004735"/>
    </source>
</evidence>